<evidence type="ECO:0000313" key="2">
    <source>
        <dbReference type="EMBL" id="KAE8726013.1"/>
    </source>
</evidence>
<dbReference type="InterPro" id="IPR038939">
    <property type="entry name" value="PDV1/PDV2"/>
</dbReference>
<dbReference type="PANTHER" id="PTHR33600">
    <property type="entry name" value="PLASTID DIVISION PROTEIN PDV2"/>
    <property type="match status" value="1"/>
</dbReference>
<feature type="region of interest" description="Disordered" evidence="1">
    <location>
        <begin position="126"/>
        <end position="148"/>
    </location>
</feature>
<name>A0A6A3C9Z6_HIBSY</name>
<feature type="compositionally biased region" description="Polar residues" evidence="1">
    <location>
        <begin position="126"/>
        <end position="141"/>
    </location>
</feature>
<comment type="caution">
    <text evidence="2">The sequence shown here is derived from an EMBL/GenBank/DDBJ whole genome shotgun (WGS) entry which is preliminary data.</text>
</comment>
<dbReference type="EMBL" id="VEPZ02000396">
    <property type="protein sequence ID" value="KAE8726013.1"/>
    <property type="molecule type" value="Genomic_DNA"/>
</dbReference>
<evidence type="ECO:0000313" key="3">
    <source>
        <dbReference type="Proteomes" id="UP000436088"/>
    </source>
</evidence>
<proteinExistence type="predicted"/>
<dbReference type="PANTHER" id="PTHR33600:SF3">
    <property type="entry name" value="PLASTID DIVISION PROTEIN PDV2"/>
    <property type="match status" value="1"/>
</dbReference>
<accession>A0A6A3C9Z6</accession>
<dbReference type="GO" id="GO:0010020">
    <property type="term" value="P:chloroplast fission"/>
    <property type="evidence" value="ECO:0007669"/>
    <property type="project" value="InterPro"/>
</dbReference>
<sequence length="221" mass="24456">MEEEGLGLALARATELRLKISNCIAKAIAAAAKPVCEQSPQNQTDENVALAEIDYSRRVVLEKLEEYQGKDMEVILEASAFFSETVENNRDLLLPPYPSYPPRSMVLDNSSLSHLQSTYKYFPNGISTSDPTNEAKNPRQNGKQDESKSLRKGFGHLISSAVKTWLPLVGVMYILSLSNFMPNIGKRNHVKIFGMSHQRATEGKKSNALCPPGKVLVMEDG</sequence>
<organism evidence="2 3">
    <name type="scientific">Hibiscus syriacus</name>
    <name type="common">Rose of Sharon</name>
    <dbReference type="NCBI Taxonomy" id="106335"/>
    <lineage>
        <taxon>Eukaryota</taxon>
        <taxon>Viridiplantae</taxon>
        <taxon>Streptophyta</taxon>
        <taxon>Embryophyta</taxon>
        <taxon>Tracheophyta</taxon>
        <taxon>Spermatophyta</taxon>
        <taxon>Magnoliopsida</taxon>
        <taxon>eudicotyledons</taxon>
        <taxon>Gunneridae</taxon>
        <taxon>Pentapetalae</taxon>
        <taxon>rosids</taxon>
        <taxon>malvids</taxon>
        <taxon>Malvales</taxon>
        <taxon>Malvaceae</taxon>
        <taxon>Malvoideae</taxon>
        <taxon>Hibiscus</taxon>
    </lineage>
</organism>
<reference evidence="2" key="1">
    <citation type="submission" date="2019-09" db="EMBL/GenBank/DDBJ databases">
        <title>Draft genome information of white flower Hibiscus syriacus.</title>
        <authorList>
            <person name="Kim Y.-M."/>
        </authorList>
    </citation>
    <scope>NUCLEOTIDE SEQUENCE [LARGE SCALE GENOMIC DNA]</scope>
    <source>
        <strain evidence="2">YM2019G1</strain>
    </source>
</reference>
<keyword evidence="3" id="KW-1185">Reference proteome</keyword>
<dbReference type="Proteomes" id="UP000436088">
    <property type="component" value="Unassembled WGS sequence"/>
</dbReference>
<gene>
    <name evidence="2" type="ORF">F3Y22_tig00007895pilonHSYRG00039</name>
</gene>
<evidence type="ECO:0000256" key="1">
    <source>
        <dbReference type="SAM" id="MobiDB-lite"/>
    </source>
</evidence>
<protein>
    <submittedName>
        <fullName evidence="2">Uncharacterized protein</fullName>
    </submittedName>
</protein>
<dbReference type="AlphaFoldDB" id="A0A6A3C9Z6"/>